<feature type="compositionally biased region" description="Low complexity" evidence="1">
    <location>
        <begin position="361"/>
        <end position="382"/>
    </location>
</feature>
<dbReference type="AlphaFoldDB" id="A0A2C6JPY2"/>
<organism evidence="2 3">
    <name type="scientific">Cystoisospora suis</name>
    <dbReference type="NCBI Taxonomy" id="483139"/>
    <lineage>
        <taxon>Eukaryota</taxon>
        <taxon>Sar</taxon>
        <taxon>Alveolata</taxon>
        <taxon>Apicomplexa</taxon>
        <taxon>Conoidasida</taxon>
        <taxon>Coccidia</taxon>
        <taxon>Eucoccidiorida</taxon>
        <taxon>Eimeriorina</taxon>
        <taxon>Sarcocystidae</taxon>
        <taxon>Cystoisospora</taxon>
    </lineage>
</organism>
<dbReference type="EMBL" id="MIGC01004545">
    <property type="protein sequence ID" value="PHJ17951.1"/>
    <property type="molecule type" value="Genomic_DNA"/>
</dbReference>
<proteinExistence type="predicted"/>
<dbReference type="RefSeq" id="XP_067919664.1">
    <property type="nucleotide sequence ID" value="XM_068068359.1"/>
</dbReference>
<feature type="non-terminal residue" evidence="2">
    <location>
        <position position="467"/>
    </location>
</feature>
<gene>
    <name evidence="2" type="ORF">CSUI_008224</name>
</gene>
<sequence length="467" mass="45814">MEYVSAEKPQGDPVDAPSSLKGSSVSLVASTGEAPRIFHALSSDSMAVSVPSHTLLQETRPSVVGGGGAPQLSTSHPRSATISFRHLQGVDAGGGLSTAAAPAGLSSSGGGRRPPGLEEEDGAQSAGPSPQNTLLVHSLSGAAVTSSTPQHLHPAVFSFQTHGATPLLTLGSASTTASSNVSLQHQQLQQLHQLRQQHSSNSTLLPLTTSPLLLGTSAGNAPAAAPSDLSSGAITATVSPHSTGLISSHFSPHPHSHAFLSAAPQHPSWLSSAGASFDTHFGSVAGSVAAAPAFASSSFSFSPSSPSVSTTAEAAALAAAIAAVKVEPDRPTSESEALRRDVRPDAEGVAGRSAGEGPVPSEGASSSESGSAAGSKQSSAIGAGVGECGVAMPDIGGSDSREAGTSGKTDSGVLLSVAPGFGTATVSVADPGRPAAGDLQASPLSDVGGADQGQLPPGGVATQQVHV</sequence>
<evidence type="ECO:0000313" key="2">
    <source>
        <dbReference type="EMBL" id="PHJ17951.1"/>
    </source>
</evidence>
<feature type="region of interest" description="Disordered" evidence="1">
    <location>
        <begin position="58"/>
        <end position="78"/>
    </location>
</feature>
<feature type="compositionally biased region" description="Basic and acidic residues" evidence="1">
    <location>
        <begin position="326"/>
        <end position="346"/>
    </location>
</feature>
<feature type="compositionally biased region" description="Low complexity" evidence="1">
    <location>
        <begin position="97"/>
        <end position="106"/>
    </location>
</feature>
<feature type="region of interest" description="Disordered" evidence="1">
    <location>
        <begin position="93"/>
        <end position="133"/>
    </location>
</feature>
<evidence type="ECO:0000313" key="3">
    <source>
        <dbReference type="Proteomes" id="UP000221165"/>
    </source>
</evidence>
<name>A0A2C6JPY2_9APIC</name>
<comment type="caution">
    <text evidence="2">The sequence shown here is derived from an EMBL/GenBank/DDBJ whole genome shotgun (WGS) entry which is preliminary data.</text>
</comment>
<feature type="region of interest" description="Disordered" evidence="1">
    <location>
        <begin position="326"/>
        <end position="467"/>
    </location>
</feature>
<feature type="region of interest" description="Disordered" evidence="1">
    <location>
        <begin position="1"/>
        <end position="26"/>
    </location>
</feature>
<evidence type="ECO:0000256" key="1">
    <source>
        <dbReference type="SAM" id="MobiDB-lite"/>
    </source>
</evidence>
<protein>
    <submittedName>
        <fullName evidence="2">Uncharacterized protein</fullName>
    </submittedName>
</protein>
<reference evidence="2 3" key="1">
    <citation type="journal article" date="2017" name="Int. J. Parasitol.">
        <title>The genome of the protozoan parasite Cystoisospora suis and a reverse vaccinology approach to identify vaccine candidates.</title>
        <authorList>
            <person name="Palmieri N."/>
            <person name="Shrestha A."/>
            <person name="Ruttkowski B."/>
            <person name="Beck T."/>
            <person name="Vogl C."/>
            <person name="Tomley F."/>
            <person name="Blake D.P."/>
            <person name="Joachim A."/>
        </authorList>
    </citation>
    <scope>NUCLEOTIDE SEQUENCE [LARGE SCALE GENOMIC DNA]</scope>
    <source>
        <strain evidence="2 3">Wien I</strain>
    </source>
</reference>
<keyword evidence="3" id="KW-1185">Reference proteome</keyword>
<dbReference type="GeneID" id="94431570"/>
<accession>A0A2C6JPY2</accession>
<dbReference type="Proteomes" id="UP000221165">
    <property type="component" value="Unassembled WGS sequence"/>
</dbReference>
<dbReference type="VEuPathDB" id="ToxoDB:CSUI_008224"/>